<organism evidence="7 8">
    <name type="scientific">Actinophytocola oryzae</name>
    <dbReference type="NCBI Taxonomy" id="502181"/>
    <lineage>
        <taxon>Bacteria</taxon>
        <taxon>Bacillati</taxon>
        <taxon>Actinomycetota</taxon>
        <taxon>Actinomycetes</taxon>
        <taxon>Pseudonocardiales</taxon>
        <taxon>Pseudonocardiaceae</taxon>
    </lineage>
</organism>
<reference evidence="7 8" key="1">
    <citation type="submission" date="2019-03" db="EMBL/GenBank/DDBJ databases">
        <title>Genomic Encyclopedia of Archaeal and Bacterial Type Strains, Phase II (KMG-II): from individual species to whole genera.</title>
        <authorList>
            <person name="Goeker M."/>
        </authorList>
    </citation>
    <scope>NUCLEOTIDE SEQUENCE [LARGE SCALE GENOMIC DNA]</scope>
    <source>
        <strain evidence="7 8">DSM 45499</strain>
    </source>
</reference>
<dbReference type="InterPro" id="IPR015890">
    <property type="entry name" value="Chorismate_C"/>
</dbReference>
<dbReference type="PANTHER" id="PTHR42839:SF2">
    <property type="entry name" value="ISOCHORISMATE SYNTHASE ENTC"/>
    <property type="match status" value="1"/>
</dbReference>
<evidence type="ECO:0000256" key="2">
    <source>
        <dbReference type="ARBA" id="ARBA00005297"/>
    </source>
</evidence>
<feature type="domain" description="Chorismate-utilising enzyme C-terminal" evidence="6">
    <location>
        <begin position="125"/>
        <end position="388"/>
    </location>
</feature>
<dbReference type="GO" id="GO:0009697">
    <property type="term" value="P:salicylic acid biosynthetic process"/>
    <property type="evidence" value="ECO:0007669"/>
    <property type="project" value="TreeGrafter"/>
</dbReference>
<comment type="caution">
    <text evidence="7">The sequence shown here is derived from an EMBL/GenBank/DDBJ whole genome shotgun (WGS) entry which is preliminary data.</text>
</comment>
<keyword evidence="4" id="KW-0413">Isomerase</keyword>
<evidence type="ECO:0000256" key="5">
    <source>
        <dbReference type="ARBA" id="ARBA00041564"/>
    </source>
</evidence>
<dbReference type="InterPro" id="IPR004561">
    <property type="entry name" value="IsoChor_synthase"/>
</dbReference>
<dbReference type="NCBIfam" id="TIGR00543">
    <property type="entry name" value="isochor_syn"/>
    <property type="match status" value="1"/>
</dbReference>
<dbReference type="PANTHER" id="PTHR42839">
    <property type="entry name" value="ISOCHORISMATE SYNTHASE ENTC"/>
    <property type="match status" value="1"/>
</dbReference>
<evidence type="ECO:0000259" key="6">
    <source>
        <dbReference type="Pfam" id="PF00425"/>
    </source>
</evidence>
<dbReference type="SUPFAM" id="SSF56322">
    <property type="entry name" value="ADC synthase"/>
    <property type="match status" value="1"/>
</dbReference>
<evidence type="ECO:0000256" key="4">
    <source>
        <dbReference type="ARBA" id="ARBA00023235"/>
    </source>
</evidence>
<evidence type="ECO:0000313" key="7">
    <source>
        <dbReference type="EMBL" id="TDV41769.1"/>
    </source>
</evidence>
<dbReference type="AlphaFoldDB" id="A0A4R7UY32"/>
<evidence type="ECO:0000313" key="8">
    <source>
        <dbReference type="Proteomes" id="UP000294927"/>
    </source>
</evidence>
<dbReference type="EMBL" id="SOCP01000019">
    <property type="protein sequence ID" value="TDV41769.1"/>
    <property type="molecule type" value="Genomic_DNA"/>
</dbReference>
<dbReference type="Gene3D" id="3.60.120.10">
    <property type="entry name" value="Anthranilate synthase"/>
    <property type="match status" value="1"/>
</dbReference>
<name>A0A4R7UY32_9PSEU</name>
<comment type="similarity">
    <text evidence="2">Belongs to the isochorismate synthase family.</text>
</comment>
<comment type="catalytic activity">
    <reaction evidence="1">
        <text>chorismate = isochorismate</text>
        <dbReference type="Rhea" id="RHEA:18985"/>
        <dbReference type="ChEBI" id="CHEBI:29748"/>
        <dbReference type="ChEBI" id="CHEBI:29780"/>
        <dbReference type="EC" id="5.4.4.2"/>
    </reaction>
</comment>
<evidence type="ECO:0000256" key="1">
    <source>
        <dbReference type="ARBA" id="ARBA00000799"/>
    </source>
</evidence>
<dbReference type="GO" id="GO:0008909">
    <property type="term" value="F:isochorismate synthase activity"/>
    <property type="evidence" value="ECO:0007669"/>
    <property type="project" value="UniProtKB-EC"/>
</dbReference>
<evidence type="ECO:0000256" key="3">
    <source>
        <dbReference type="ARBA" id="ARBA00012824"/>
    </source>
</evidence>
<dbReference type="EC" id="5.4.4.2" evidence="3"/>
<dbReference type="InterPro" id="IPR005801">
    <property type="entry name" value="ADC_synthase"/>
</dbReference>
<proteinExistence type="inferred from homology"/>
<keyword evidence="8" id="KW-1185">Reference proteome</keyword>
<gene>
    <name evidence="7" type="ORF">CLV71_11991</name>
</gene>
<sequence length="403" mass="42630">MHPRALNVFKILRRAGFHRPDRGHDGQVIEDYRPGSFLLTSPRRALLATGERQVVTDPDPDELAKRVTKLLVDSPVPVAVGALPFDDQAAPHIVLPDTARWSGPLPAYPRAPVGAAVSVEPVPSRAGYARAVACAVDSLRAGELRKVVLARSLRLTMAAPVDVRTLLANLVSDNAAGFTYAVDLPATTGRRTLVGATPEMLLSRTGTTVVANPLAGSIPRDQDPDKDRANGEALLASVKDHEEHRVVVEAVADALAPFCRSLDVPEKPSLISTTAVWHLSTRITGELLDPGVTSLRLASALHPTPAVCGTPVSAARATITALEPFGRGFYAGAIGWCDADGDGEWVVGIRCGELVEPVTGPSTMTLYSGAGIMPASVPDLEVTETSAKFQTLLRAMGLHLDLT</sequence>
<dbReference type="Pfam" id="PF00425">
    <property type="entry name" value="Chorismate_bind"/>
    <property type="match status" value="1"/>
</dbReference>
<accession>A0A4R7UY32</accession>
<dbReference type="Proteomes" id="UP000294927">
    <property type="component" value="Unassembled WGS sequence"/>
</dbReference>
<protein>
    <recommendedName>
        <fullName evidence="3">isochorismate synthase</fullName>
        <ecNumber evidence="3">5.4.4.2</ecNumber>
    </recommendedName>
    <alternativeName>
        <fullName evidence="5">Isochorismate mutase</fullName>
    </alternativeName>
</protein>
<dbReference type="OrthoDB" id="9806579at2"/>